<dbReference type="InterPro" id="IPR040343">
    <property type="entry name" value="Cet1/Ctl1"/>
</dbReference>
<dbReference type="GO" id="GO:0004651">
    <property type="term" value="F:polynucleotide 5'-phosphatase activity"/>
    <property type="evidence" value="ECO:0007669"/>
    <property type="project" value="InterPro"/>
</dbReference>
<dbReference type="EMBL" id="JABDHM010000011">
    <property type="protein sequence ID" value="KAF5224566.1"/>
    <property type="molecule type" value="Genomic_DNA"/>
</dbReference>
<dbReference type="VEuPathDB" id="TriTrypDB:TcG_06614"/>
<dbReference type="CDD" id="cd07470">
    <property type="entry name" value="CYTH-like_mRNA_RTPase"/>
    <property type="match status" value="1"/>
</dbReference>
<comment type="similarity">
    <text evidence="3">Belongs to the fungal TPase family.</text>
</comment>
<protein>
    <recommendedName>
        <fullName evidence="7">mRNA 5'-phosphatase</fullName>
        <ecNumber evidence="7">3.6.1.74</ecNumber>
    </recommendedName>
</protein>
<evidence type="ECO:0000313" key="10">
    <source>
        <dbReference type="EMBL" id="KAF5224566.1"/>
    </source>
</evidence>
<sequence>MLSDEQGISQHEVVSMGDAEQRAVAKALFDAVNKHLSNPFIEVEMRLGQFKVEEDALRENTSDQNGAQTNGLRIVDANFTACVSTEDYERIKTYLMTEMENSSMTRSVTHDVSLRGWRHTYATDENGNPTRCVSIVRKKRLFVKNIVVPLGAYNLRFAVSTETPGDLRFSGAGPRAGHTRLKDRLSITDGMFRYDMTQVTEKGVLMHEVEIEGVFSSHEKQLTESWLEELLRRAMRLATLRTNSTDGAALN</sequence>
<keyword evidence="4" id="KW-0507">mRNA processing</keyword>
<evidence type="ECO:0000313" key="11">
    <source>
        <dbReference type="EMBL" id="PWU96045.1"/>
    </source>
</evidence>
<dbReference type="VEuPathDB" id="TriTrypDB:TcCLB.508479.390"/>
<evidence type="ECO:0000256" key="6">
    <source>
        <dbReference type="ARBA" id="ARBA00023242"/>
    </source>
</evidence>
<dbReference type="VEuPathDB" id="TriTrypDB:BCY84_13583"/>
<dbReference type="AlphaFoldDB" id="A0A2V2VHY9"/>
<dbReference type="Gene3D" id="3.20.100.10">
    <property type="entry name" value="mRNA triphosphatase Cet1-like"/>
    <property type="match status" value="1"/>
</dbReference>
<dbReference type="Proteomes" id="UP000583944">
    <property type="component" value="Unassembled WGS sequence"/>
</dbReference>
<dbReference type="VEuPathDB" id="TriTrypDB:Tc_MARK_5100"/>
<dbReference type="VEuPathDB" id="TriTrypDB:TcBrA4_0082160"/>
<gene>
    <name evidence="11" type="ORF">C3747_261g43</name>
    <name evidence="10" type="ORF">ECC02_002204</name>
</gene>
<evidence type="ECO:0000313" key="13">
    <source>
        <dbReference type="Proteomes" id="UP000583944"/>
    </source>
</evidence>
<dbReference type="VEuPathDB" id="TriTrypDB:ECC02_002204"/>
<evidence type="ECO:0000256" key="2">
    <source>
        <dbReference type="ARBA" id="ARBA00004123"/>
    </source>
</evidence>
<reference evidence="11 12" key="1">
    <citation type="journal article" date="2018" name="Microb. Genom.">
        <title>Expanding an expanded genome: long-read sequencing of Trypanosoma cruzi.</title>
        <authorList>
            <person name="Berna L."/>
            <person name="Rodriguez M."/>
            <person name="Chiribao M.L."/>
            <person name="Parodi-Talice A."/>
            <person name="Pita S."/>
            <person name="Rijo G."/>
            <person name="Alvarez-Valin F."/>
            <person name="Robello C."/>
        </authorList>
    </citation>
    <scope>NUCLEOTIDE SEQUENCE [LARGE SCALE GENOMIC DNA]</scope>
    <source>
        <strain evidence="11 12">TCC</strain>
    </source>
</reference>
<dbReference type="EC" id="3.6.1.74" evidence="7"/>
<evidence type="ECO:0000256" key="1">
    <source>
        <dbReference type="ARBA" id="ARBA00001946"/>
    </source>
</evidence>
<accession>A0A2V2VHY9</accession>
<evidence type="ECO:0000256" key="5">
    <source>
        <dbReference type="ARBA" id="ARBA00022801"/>
    </source>
</evidence>
<dbReference type="GO" id="GO:0140818">
    <property type="term" value="F:mRNA 5'-triphosphate monophosphatase activity"/>
    <property type="evidence" value="ECO:0007669"/>
    <property type="project" value="UniProtKB-EC"/>
</dbReference>
<dbReference type="VEuPathDB" id="TriTrypDB:TCDM_08330"/>
<comment type="subcellular location">
    <subcellularLocation>
        <location evidence="2">Nucleus</location>
    </subcellularLocation>
</comment>
<dbReference type="InterPro" id="IPR004206">
    <property type="entry name" value="mRNA_triPase_Cet1"/>
</dbReference>
<dbReference type="VEuPathDB" id="TriTrypDB:TcYC6_0120020"/>
<dbReference type="Proteomes" id="UP000246078">
    <property type="component" value="Unassembled WGS sequence"/>
</dbReference>
<dbReference type="GO" id="GO:0005634">
    <property type="term" value="C:nucleus"/>
    <property type="evidence" value="ECO:0007669"/>
    <property type="project" value="UniProtKB-SubCell"/>
</dbReference>
<dbReference type="VEuPathDB" id="TriTrypDB:C3747_261g43"/>
<organism evidence="11 12">
    <name type="scientific">Trypanosoma cruzi</name>
    <dbReference type="NCBI Taxonomy" id="5693"/>
    <lineage>
        <taxon>Eukaryota</taxon>
        <taxon>Discoba</taxon>
        <taxon>Euglenozoa</taxon>
        <taxon>Kinetoplastea</taxon>
        <taxon>Metakinetoplastina</taxon>
        <taxon>Trypanosomatida</taxon>
        <taxon>Trypanosomatidae</taxon>
        <taxon>Trypanosoma</taxon>
        <taxon>Schizotrypanum</taxon>
    </lineage>
</organism>
<dbReference type="EMBL" id="PRFC01000261">
    <property type="protein sequence ID" value="PWU96045.1"/>
    <property type="molecule type" value="Genomic_DNA"/>
</dbReference>
<comment type="cofactor">
    <cofactor evidence="1">
        <name>Mg(2+)</name>
        <dbReference type="ChEBI" id="CHEBI:18420"/>
    </cofactor>
</comment>
<comment type="catalytic activity">
    <reaction evidence="8">
        <text>a 5'-end triphospho-ribonucleoside in mRNA + H2O = a 5'-end diphospho-ribonucleoside in mRNA + phosphate + H(+)</text>
        <dbReference type="Rhea" id="RHEA:67004"/>
        <dbReference type="Rhea" id="RHEA-COMP:17164"/>
        <dbReference type="Rhea" id="RHEA-COMP:17165"/>
        <dbReference type="ChEBI" id="CHEBI:15377"/>
        <dbReference type="ChEBI" id="CHEBI:15378"/>
        <dbReference type="ChEBI" id="CHEBI:43474"/>
        <dbReference type="ChEBI" id="CHEBI:167616"/>
        <dbReference type="ChEBI" id="CHEBI:167618"/>
        <dbReference type="EC" id="3.6.1.74"/>
    </reaction>
    <physiologicalReaction direction="left-to-right" evidence="8">
        <dbReference type="Rhea" id="RHEA:67005"/>
    </physiologicalReaction>
</comment>
<dbReference type="VEuPathDB" id="TriTrypDB:TCSYLVIO_006400"/>
<evidence type="ECO:0000256" key="3">
    <source>
        <dbReference type="ARBA" id="ARBA00006345"/>
    </source>
</evidence>
<evidence type="ECO:0000256" key="7">
    <source>
        <dbReference type="ARBA" id="ARBA00035028"/>
    </source>
</evidence>
<dbReference type="PANTHER" id="PTHR28118">
    <property type="entry name" value="POLYNUCLEOTIDE 5'-TRIPHOSPHATASE-RELATED"/>
    <property type="match status" value="1"/>
</dbReference>
<dbReference type="PANTHER" id="PTHR28118:SF1">
    <property type="entry name" value="POLYNUCLEOTIDE 5'-TRIPHOSPHATASE CTL1-RELATED"/>
    <property type="match status" value="1"/>
</dbReference>
<feature type="domain" description="mRNA triphosphatase Cet1-like" evidence="9">
    <location>
        <begin position="37"/>
        <end position="212"/>
    </location>
</feature>
<evidence type="ECO:0000259" key="9">
    <source>
        <dbReference type="Pfam" id="PF02940"/>
    </source>
</evidence>
<proteinExistence type="inferred from homology"/>
<evidence type="ECO:0000256" key="8">
    <source>
        <dbReference type="ARBA" id="ARBA00047740"/>
    </source>
</evidence>
<evidence type="ECO:0000256" key="4">
    <source>
        <dbReference type="ARBA" id="ARBA00022664"/>
    </source>
</evidence>
<reference evidence="10 13" key="2">
    <citation type="journal article" date="2019" name="Genome Biol. Evol.">
        <title>Nanopore Sequencing Significantly Improves Genome Assembly of the Protozoan Parasite Trypanosoma cruzi.</title>
        <authorList>
            <person name="Diaz-Viraque F."/>
            <person name="Pita S."/>
            <person name="Greif G."/>
            <person name="de Souza R.C.M."/>
            <person name="Iraola G."/>
            <person name="Robello C."/>
        </authorList>
    </citation>
    <scope>NUCLEOTIDE SEQUENCE [LARGE SCALE GENOMIC DNA]</scope>
    <source>
        <strain evidence="10 13">Berenice</strain>
    </source>
</reference>
<dbReference type="GO" id="GO:0006397">
    <property type="term" value="P:mRNA processing"/>
    <property type="evidence" value="ECO:0007669"/>
    <property type="project" value="UniProtKB-KW"/>
</dbReference>
<comment type="caution">
    <text evidence="11">The sequence shown here is derived from an EMBL/GenBank/DDBJ whole genome shotgun (WGS) entry which is preliminary data.</text>
</comment>
<dbReference type="Pfam" id="PF02940">
    <property type="entry name" value="mRNA_triPase"/>
    <property type="match status" value="1"/>
</dbReference>
<evidence type="ECO:0000313" key="12">
    <source>
        <dbReference type="Proteomes" id="UP000246078"/>
    </source>
</evidence>
<name>A0A2V2VHY9_TRYCR</name>
<dbReference type="VEuPathDB" id="TriTrypDB:C4B63_11g13"/>
<keyword evidence="5" id="KW-0378">Hydrolase</keyword>
<keyword evidence="6" id="KW-0539">Nucleus</keyword>
<dbReference type="InterPro" id="IPR033469">
    <property type="entry name" value="CYTH-like_dom_sf"/>
</dbReference>
<reference evidence="10" key="3">
    <citation type="submission" date="2020-04" db="EMBL/GenBank/DDBJ databases">
        <authorList>
            <person name="Diaz Viraque F."/>
        </authorList>
    </citation>
    <scope>NUCLEOTIDE SEQUENCE</scope>
    <source>
        <strain evidence="10">Berenice</strain>
    </source>
</reference>
<dbReference type="InterPro" id="IPR037009">
    <property type="entry name" value="mRNA_triPase_Cet1_sf"/>
</dbReference>
<dbReference type="SUPFAM" id="SSF55154">
    <property type="entry name" value="CYTH-like phosphatases"/>
    <property type="match status" value="1"/>
</dbReference>